<feature type="compositionally biased region" description="Basic and acidic residues" evidence="1">
    <location>
        <begin position="61"/>
        <end position="73"/>
    </location>
</feature>
<sequence>EEQGARAVLPARPLLQGGRQGQAGGPRPPRHPREARGRVGSVAPGGGAPQENRAGGASRQARSEPEQAQDAHRNGTGKGV</sequence>
<dbReference type="EMBL" id="CADCUW010000559">
    <property type="protein sequence ID" value="CAA9448365.1"/>
    <property type="molecule type" value="Genomic_DNA"/>
</dbReference>
<dbReference type="AlphaFoldDB" id="A0A6J4QLI4"/>
<organism evidence="2">
    <name type="scientific">uncultured Rubrobacteraceae bacterium</name>
    <dbReference type="NCBI Taxonomy" id="349277"/>
    <lineage>
        <taxon>Bacteria</taxon>
        <taxon>Bacillati</taxon>
        <taxon>Actinomycetota</taxon>
        <taxon>Rubrobacteria</taxon>
        <taxon>Rubrobacterales</taxon>
        <taxon>Rubrobacteraceae</taxon>
        <taxon>environmental samples</taxon>
    </lineage>
</organism>
<accession>A0A6J4QLI4</accession>
<proteinExistence type="predicted"/>
<feature type="non-terminal residue" evidence="2">
    <location>
        <position position="1"/>
    </location>
</feature>
<reference evidence="2" key="1">
    <citation type="submission" date="2020-02" db="EMBL/GenBank/DDBJ databases">
        <authorList>
            <person name="Meier V. D."/>
        </authorList>
    </citation>
    <scope>NUCLEOTIDE SEQUENCE</scope>
    <source>
        <strain evidence="2">AVDCRST_MAG01</strain>
    </source>
</reference>
<evidence type="ECO:0000313" key="2">
    <source>
        <dbReference type="EMBL" id="CAA9448365.1"/>
    </source>
</evidence>
<feature type="non-terminal residue" evidence="2">
    <location>
        <position position="80"/>
    </location>
</feature>
<gene>
    <name evidence="2" type="ORF">AVDCRST_MAG01-01-4308</name>
</gene>
<evidence type="ECO:0000256" key="1">
    <source>
        <dbReference type="SAM" id="MobiDB-lite"/>
    </source>
</evidence>
<name>A0A6J4QLI4_9ACTN</name>
<protein>
    <submittedName>
        <fullName evidence="2">Uncharacterized protein</fullName>
    </submittedName>
</protein>
<feature type="region of interest" description="Disordered" evidence="1">
    <location>
        <begin position="1"/>
        <end position="80"/>
    </location>
</feature>